<keyword evidence="8" id="KW-0346">Stress response</keyword>
<evidence type="ECO:0000256" key="5">
    <source>
        <dbReference type="ARBA" id="ARBA00022801"/>
    </source>
</evidence>
<dbReference type="FunFam" id="3.40.50.300:FF:000050">
    <property type="entry name" value="DNA repair protein RadA"/>
    <property type="match status" value="1"/>
</dbReference>
<keyword evidence="4" id="KW-0863">Zinc-finger</keyword>
<accession>A0A6J6Y035</accession>
<dbReference type="SUPFAM" id="SSF52540">
    <property type="entry name" value="P-loop containing nucleoside triphosphate hydrolases"/>
    <property type="match status" value="1"/>
</dbReference>
<dbReference type="GO" id="GO:0005524">
    <property type="term" value="F:ATP binding"/>
    <property type="evidence" value="ECO:0007669"/>
    <property type="project" value="UniProtKB-KW"/>
</dbReference>
<protein>
    <submittedName>
        <fullName evidence="12">Unannotated protein</fullName>
    </submittedName>
</protein>
<evidence type="ECO:0000256" key="8">
    <source>
        <dbReference type="ARBA" id="ARBA00023016"/>
    </source>
</evidence>
<dbReference type="InterPro" id="IPR004504">
    <property type="entry name" value="DNA_repair_RadA"/>
</dbReference>
<evidence type="ECO:0000259" key="11">
    <source>
        <dbReference type="PROSITE" id="PS50162"/>
    </source>
</evidence>
<evidence type="ECO:0000256" key="6">
    <source>
        <dbReference type="ARBA" id="ARBA00022833"/>
    </source>
</evidence>
<keyword evidence="7" id="KW-0067">ATP-binding</keyword>
<evidence type="ECO:0000256" key="3">
    <source>
        <dbReference type="ARBA" id="ARBA00022763"/>
    </source>
</evidence>
<dbReference type="EMBL" id="CAFAAH010000151">
    <property type="protein sequence ID" value="CAB4801194.1"/>
    <property type="molecule type" value="Genomic_DNA"/>
</dbReference>
<feature type="domain" description="RecA family profile 1" evidence="11">
    <location>
        <begin position="62"/>
        <end position="211"/>
    </location>
</feature>
<gene>
    <name evidence="12" type="ORF">UFOPK2996_01087</name>
</gene>
<keyword evidence="1" id="KW-0479">Metal-binding</keyword>
<dbReference type="Gene3D" id="3.40.50.300">
    <property type="entry name" value="P-loop containing nucleotide triphosphate hydrolases"/>
    <property type="match status" value="1"/>
</dbReference>
<dbReference type="CDD" id="cd01121">
    <property type="entry name" value="RadA_SMS_N"/>
    <property type="match status" value="1"/>
</dbReference>
<dbReference type="GO" id="GO:0016787">
    <property type="term" value="F:hydrolase activity"/>
    <property type="evidence" value="ECO:0007669"/>
    <property type="project" value="UniProtKB-KW"/>
</dbReference>
<dbReference type="NCBIfam" id="TIGR00416">
    <property type="entry name" value="sms"/>
    <property type="match status" value="1"/>
</dbReference>
<dbReference type="SMART" id="SM00382">
    <property type="entry name" value="AAA"/>
    <property type="match status" value="1"/>
</dbReference>
<dbReference type="PANTHER" id="PTHR32472:SF10">
    <property type="entry name" value="DNA REPAIR PROTEIN RADA-LIKE PROTEIN"/>
    <property type="match status" value="1"/>
</dbReference>
<keyword evidence="6" id="KW-0862">Zinc</keyword>
<keyword evidence="10" id="KW-0234">DNA repair</keyword>
<keyword evidence="5" id="KW-0378">Hydrolase</keyword>
<dbReference type="Gene3D" id="3.30.230.10">
    <property type="match status" value="1"/>
</dbReference>
<organism evidence="12">
    <name type="scientific">freshwater metagenome</name>
    <dbReference type="NCBI Taxonomy" id="449393"/>
    <lineage>
        <taxon>unclassified sequences</taxon>
        <taxon>metagenomes</taxon>
        <taxon>ecological metagenomes</taxon>
    </lineage>
</organism>
<dbReference type="AlphaFoldDB" id="A0A6J6Y035"/>
<evidence type="ECO:0000256" key="9">
    <source>
        <dbReference type="ARBA" id="ARBA00023125"/>
    </source>
</evidence>
<dbReference type="HAMAP" id="MF_01498">
    <property type="entry name" value="RadA_bact"/>
    <property type="match status" value="1"/>
</dbReference>
<keyword evidence="3" id="KW-0227">DNA damage</keyword>
<evidence type="ECO:0000256" key="1">
    <source>
        <dbReference type="ARBA" id="ARBA00022723"/>
    </source>
</evidence>
<reference evidence="12" key="1">
    <citation type="submission" date="2020-05" db="EMBL/GenBank/DDBJ databases">
        <authorList>
            <person name="Chiriac C."/>
            <person name="Salcher M."/>
            <person name="Ghai R."/>
            <person name="Kavagutti S V."/>
        </authorList>
    </citation>
    <scope>NUCLEOTIDE SEQUENCE</scope>
</reference>
<dbReference type="InterPro" id="IPR020588">
    <property type="entry name" value="RecA_ATP-bd"/>
</dbReference>
<sequence length="455" mass="47530">MTRTRVRHSCTDCGAQTPRWLGRCPECGAWNTLVEEIAVPMARAASTTMPTAVSINLIDPIGAQRRATGVPELDRVLDGGLVPGSVTLLVGEPGMGKSTLMLQALGRMAADGARCLLVSAEESCEQVRMRADRLGVLEPSLLVVSDTSLHNVLAQVDAVAPDVLAIDSIQTVHDPELPGSPGSVTQVRECAQRLVRLAKERGISVVLVGHVTKDGQLAGPRALEHVVDTVLQFEGDRHHALRMLRALKHRFGSTHELGLFEMGEVGLIDVPDPSALFLTDRRAGLPGSIVAPVLEGARPLLVEVQALVNSSTAPMPRRSAQGLESSRLAMLLAVLDARAGVSVADVDVYASVAGGVRVIEAGADLAVAIAVASARIGVAVPDDLVAIGEIGLGGELRQAGQTPRRLAEAARLGFRRAIVPASSAGVEGIELIRVGSVVEALAAVGLSVDQQRAAS</sequence>
<dbReference type="InterPro" id="IPR041166">
    <property type="entry name" value="Rubredoxin_2"/>
</dbReference>
<keyword evidence="9" id="KW-0238">DNA-binding</keyword>
<dbReference type="InterPro" id="IPR020568">
    <property type="entry name" value="Ribosomal_Su5_D2-typ_SF"/>
</dbReference>
<dbReference type="Pfam" id="PF13541">
    <property type="entry name" value="ChlI"/>
    <property type="match status" value="1"/>
</dbReference>
<name>A0A6J6Y035_9ZZZZ</name>
<evidence type="ECO:0000313" key="12">
    <source>
        <dbReference type="EMBL" id="CAB4801194.1"/>
    </source>
</evidence>
<dbReference type="PANTHER" id="PTHR32472">
    <property type="entry name" value="DNA REPAIR PROTEIN RADA"/>
    <property type="match status" value="1"/>
</dbReference>
<evidence type="ECO:0000256" key="7">
    <source>
        <dbReference type="ARBA" id="ARBA00022840"/>
    </source>
</evidence>
<keyword evidence="2" id="KW-0547">Nucleotide-binding</keyword>
<dbReference type="SUPFAM" id="SSF54211">
    <property type="entry name" value="Ribosomal protein S5 domain 2-like"/>
    <property type="match status" value="1"/>
</dbReference>
<dbReference type="PRINTS" id="PR01874">
    <property type="entry name" value="DNAREPAIRADA"/>
</dbReference>
<dbReference type="GO" id="GO:0005829">
    <property type="term" value="C:cytosol"/>
    <property type="evidence" value="ECO:0007669"/>
    <property type="project" value="TreeGrafter"/>
</dbReference>
<dbReference type="InterPro" id="IPR003593">
    <property type="entry name" value="AAA+_ATPase"/>
</dbReference>
<dbReference type="GO" id="GO:0008270">
    <property type="term" value="F:zinc ion binding"/>
    <property type="evidence" value="ECO:0007669"/>
    <property type="project" value="UniProtKB-KW"/>
</dbReference>
<dbReference type="PROSITE" id="PS50162">
    <property type="entry name" value="RECA_2"/>
    <property type="match status" value="1"/>
</dbReference>
<dbReference type="InterPro" id="IPR027417">
    <property type="entry name" value="P-loop_NTPase"/>
</dbReference>
<proteinExistence type="inferred from homology"/>
<dbReference type="Pfam" id="PF13481">
    <property type="entry name" value="AAA_25"/>
    <property type="match status" value="1"/>
</dbReference>
<dbReference type="InterPro" id="IPR014721">
    <property type="entry name" value="Ribsml_uS5_D2-typ_fold_subgr"/>
</dbReference>
<dbReference type="GO" id="GO:0003684">
    <property type="term" value="F:damaged DNA binding"/>
    <property type="evidence" value="ECO:0007669"/>
    <property type="project" value="InterPro"/>
</dbReference>
<dbReference type="GO" id="GO:0000725">
    <property type="term" value="P:recombinational repair"/>
    <property type="evidence" value="ECO:0007669"/>
    <property type="project" value="TreeGrafter"/>
</dbReference>
<dbReference type="Pfam" id="PF18073">
    <property type="entry name" value="Zn_ribbon_LapB"/>
    <property type="match status" value="1"/>
</dbReference>
<dbReference type="GO" id="GO:0140664">
    <property type="term" value="F:ATP-dependent DNA damage sensor activity"/>
    <property type="evidence" value="ECO:0007669"/>
    <property type="project" value="InterPro"/>
</dbReference>
<evidence type="ECO:0000256" key="2">
    <source>
        <dbReference type="ARBA" id="ARBA00022741"/>
    </source>
</evidence>
<evidence type="ECO:0000256" key="4">
    <source>
        <dbReference type="ARBA" id="ARBA00022771"/>
    </source>
</evidence>
<evidence type="ECO:0000256" key="10">
    <source>
        <dbReference type="ARBA" id="ARBA00023204"/>
    </source>
</evidence>